<dbReference type="CDD" id="cd06782">
    <property type="entry name" value="cpPDZ_CPP-like"/>
    <property type="match status" value="1"/>
</dbReference>
<dbReference type="Pfam" id="PF22694">
    <property type="entry name" value="CtpB_N-like"/>
    <property type="match status" value="1"/>
</dbReference>
<dbReference type="InterPro" id="IPR004447">
    <property type="entry name" value="Peptidase_S41A"/>
</dbReference>
<evidence type="ECO:0000259" key="8">
    <source>
        <dbReference type="PROSITE" id="PS50106"/>
    </source>
</evidence>
<feature type="compositionally biased region" description="Polar residues" evidence="6">
    <location>
        <begin position="8"/>
        <end position="22"/>
    </location>
</feature>
<dbReference type="Proteomes" id="UP000769780">
    <property type="component" value="Unassembled WGS sequence"/>
</dbReference>
<dbReference type="Gene3D" id="3.90.226.10">
    <property type="entry name" value="2-enoyl-CoA Hydratase, Chain A, domain 1"/>
    <property type="match status" value="1"/>
</dbReference>
<dbReference type="EMBL" id="JACWFH010000008">
    <property type="protein sequence ID" value="MBY0096709.1"/>
    <property type="molecule type" value="Genomic_DNA"/>
</dbReference>
<sequence length="501" mass="55385">MDQEKPNGESTETEGPSTQLGETDSRENFMRIKKFHFAMLLFFIVFITAGITTFALAFGDDDKKVVQVIREREEFSKLYEAYDTLKDNYYTDLDEQQLIDGAISGMVESLDDPYSDYMSLEDAKSFHESISASFEGIGAEIQQKDGHIAIVTPLKGSPAEKAGLLPDDLILTVDGESIQGMSTTEAVALIRGEKGTKVKLTIQRGGSEPTEVTITRDTIPIETVYSEMLEDGIAKVQITNFSEHTFDELEKVLKDLQSKDMKGLVLDLRQNPGGLLEQAIKITSLFVPEGELLFKVEDREGNVQEYPSVGGNKGDFPLVVVIDKGSASASEILAGAVSESAGVPLVGQTTFGKGTVQRAENFQDGSNIKLTTEKWLTPKGNWIHQKGIKPDYEVSMPDYASLPFIDPETELKPSTASEQVKAAQTMLKVLGYDPGREDGFYDEKTSEAVKQFQKEKELEETGILEGNSTLELMTDVRNKMLKDDPQLKKAIDVVKEKINKK</sequence>
<keyword evidence="2 5" id="KW-0645">Protease</keyword>
<dbReference type="CDD" id="cd07560">
    <property type="entry name" value="Peptidase_S41_CPP"/>
    <property type="match status" value="1"/>
</dbReference>
<comment type="caution">
    <text evidence="9">The sequence shown here is derived from an EMBL/GenBank/DDBJ whole genome shotgun (WGS) entry which is preliminary data.</text>
</comment>
<dbReference type="SUPFAM" id="SSF50156">
    <property type="entry name" value="PDZ domain-like"/>
    <property type="match status" value="1"/>
</dbReference>
<evidence type="ECO:0000313" key="10">
    <source>
        <dbReference type="Proteomes" id="UP000769780"/>
    </source>
</evidence>
<gene>
    <name evidence="9" type="ORF">H0185_07800</name>
</gene>
<dbReference type="InterPro" id="IPR036366">
    <property type="entry name" value="PGBDSf"/>
</dbReference>
<dbReference type="NCBIfam" id="TIGR00225">
    <property type="entry name" value="prc"/>
    <property type="match status" value="1"/>
</dbReference>
<dbReference type="InterPro" id="IPR005151">
    <property type="entry name" value="Tail-specific_protease"/>
</dbReference>
<dbReference type="RefSeq" id="WP_221872787.1">
    <property type="nucleotide sequence ID" value="NZ_JACWFH010000008.1"/>
</dbReference>
<dbReference type="PANTHER" id="PTHR32060:SF30">
    <property type="entry name" value="CARBOXY-TERMINAL PROCESSING PROTEASE CTPA"/>
    <property type="match status" value="1"/>
</dbReference>
<evidence type="ECO:0000256" key="3">
    <source>
        <dbReference type="ARBA" id="ARBA00022801"/>
    </source>
</evidence>
<keyword evidence="7" id="KW-1133">Transmembrane helix</keyword>
<dbReference type="PROSITE" id="PS50106">
    <property type="entry name" value="PDZ"/>
    <property type="match status" value="1"/>
</dbReference>
<dbReference type="InterPro" id="IPR036365">
    <property type="entry name" value="PGBD-like_sf"/>
</dbReference>
<accession>A0ABS7K368</accession>
<keyword evidence="10" id="KW-1185">Reference proteome</keyword>
<evidence type="ECO:0000256" key="5">
    <source>
        <dbReference type="RuleBase" id="RU004404"/>
    </source>
</evidence>
<dbReference type="Gene3D" id="2.30.42.10">
    <property type="match status" value="1"/>
</dbReference>
<keyword evidence="7" id="KW-0812">Transmembrane</keyword>
<keyword evidence="7" id="KW-0472">Membrane</keyword>
<keyword evidence="4 5" id="KW-0720">Serine protease</keyword>
<evidence type="ECO:0000256" key="7">
    <source>
        <dbReference type="SAM" id="Phobius"/>
    </source>
</evidence>
<dbReference type="PANTHER" id="PTHR32060">
    <property type="entry name" value="TAIL-SPECIFIC PROTEASE"/>
    <property type="match status" value="1"/>
</dbReference>
<feature type="domain" description="PDZ" evidence="8">
    <location>
        <begin position="117"/>
        <end position="191"/>
    </location>
</feature>
<dbReference type="SMART" id="SM00245">
    <property type="entry name" value="TSPc"/>
    <property type="match status" value="1"/>
</dbReference>
<dbReference type="InterPro" id="IPR036034">
    <property type="entry name" value="PDZ_sf"/>
</dbReference>
<name>A0ABS7K368_9BACI</name>
<organism evidence="9 10">
    <name type="scientific">Mesobacillus maritimus</name>
    <dbReference type="NCBI Taxonomy" id="1643336"/>
    <lineage>
        <taxon>Bacteria</taxon>
        <taxon>Bacillati</taxon>
        <taxon>Bacillota</taxon>
        <taxon>Bacilli</taxon>
        <taxon>Bacillales</taxon>
        <taxon>Bacillaceae</taxon>
        <taxon>Mesobacillus</taxon>
    </lineage>
</organism>
<protein>
    <submittedName>
        <fullName evidence="9">S41 family peptidase</fullName>
    </submittedName>
</protein>
<dbReference type="InterPro" id="IPR041489">
    <property type="entry name" value="PDZ_6"/>
</dbReference>
<dbReference type="InterPro" id="IPR001478">
    <property type="entry name" value="PDZ"/>
</dbReference>
<keyword evidence="3 5" id="KW-0378">Hydrolase</keyword>
<proteinExistence type="inferred from homology"/>
<feature type="transmembrane region" description="Helical" evidence="7">
    <location>
        <begin position="35"/>
        <end position="58"/>
    </location>
</feature>
<evidence type="ECO:0000256" key="6">
    <source>
        <dbReference type="SAM" id="MobiDB-lite"/>
    </source>
</evidence>
<dbReference type="Pfam" id="PF03572">
    <property type="entry name" value="Peptidase_S41"/>
    <property type="match status" value="1"/>
</dbReference>
<dbReference type="SMART" id="SM00228">
    <property type="entry name" value="PDZ"/>
    <property type="match status" value="1"/>
</dbReference>
<dbReference type="Pfam" id="PF17820">
    <property type="entry name" value="PDZ_6"/>
    <property type="match status" value="1"/>
</dbReference>
<dbReference type="InterPro" id="IPR029045">
    <property type="entry name" value="ClpP/crotonase-like_dom_sf"/>
</dbReference>
<evidence type="ECO:0000256" key="4">
    <source>
        <dbReference type="ARBA" id="ARBA00022825"/>
    </source>
</evidence>
<dbReference type="InterPro" id="IPR002477">
    <property type="entry name" value="Peptidoglycan-bd-like"/>
</dbReference>
<evidence type="ECO:0000256" key="2">
    <source>
        <dbReference type="ARBA" id="ARBA00022670"/>
    </source>
</evidence>
<reference evidence="9 10" key="1">
    <citation type="submission" date="2020-07" db="EMBL/GenBank/DDBJ databases">
        <title>Fungal Genomes of the International Space Station.</title>
        <authorList>
            <person name="Seuylemezian A."/>
            <person name="Singh N.K."/>
            <person name="Wood J."/>
            <person name="Venkateswaran K."/>
        </authorList>
    </citation>
    <scope>NUCLEOTIDE SEQUENCE [LARGE SCALE GENOMIC DNA]</scope>
    <source>
        <strain evidence="9 10">PL-B2</strain>
    </source>
</reference>
<dbReference type="InterPro" id="IPR055210">
    <property type="entry name" value="CtpA/B_N"/>
</dbReference>
<evidence type="ECO:0000313" key="9">
    <source>
        <dbReference type="EMBL" id="MBY0096709.1"/>
    </source>
</evidence>
<comment type="similarity">
    <text evidence="1 5">Belongs to the peptidase S41A family.</text>
</comment>
<dbReference type="Gene3D" id="3.30.750.44">
    <property type="match status" value="1"/>
</dbReference>
<evidence type="ECO:0000256" key="1">
    <source>
        <dbReference type="ARBA" id="ARBA00009179"/>
    </source>
</evidence>
<dbReference type="SUPFAM" id="SSF52096">
    <property type="entry name" value="ClpP/crotonase"/>
    <property type="match status" value="1"/>
</dbReference>
<dbReference type="Pfam" id="PF01471">
    <property type="entry name" value="PG_binding_1"/>
    <property type="match status" value="1"/>
</dbReference>
<dbReference type="Gene3D" id="1.10.101.10">
    <property type="entry name" value="PGBD-like superfamily/PGBD"/>
    <property type="match status" value="1"/>
</dbReference>
<feature type="region of interest" description="Disordered" evidence="6">
    <location>
        <begin position="1"/>
        <end position="23"/>
    </location>
</feature>
<dbReference type="SUPFAM" id="SSF47090">
    <property type="entry name" value="PGBD-like"/>
    <property type="match status" value="1"/>
</dbReference>